<feature type="coiled-coil region" evidence="16">
    <location>
        <begin position="145"/>
        <end position="203"/>
    </location>
</feature>
<keyword evidence="2" id="KW-0963">Cytoplasm</keyword>
<evidence type="ECO:0000256" key="16">
    <source>
        <dbReference type="SAM" id="Coils"/>
    </source>
</evidence>
<dbReference type="EMBL" id="JAZGQO010000001">
    <property type="protein sequence ID" value="KAK6196057.1"/>
    <property type="molecule type" value="Genomic_DNA"/>
</dbReference>
<dbReference type="FunFam" id="1.10.418.70:FF:000001">
    <property type="entry name" value="Intraflagellar transport protein 81 homolog"/>
    <property type="match status" value="1"/>
</dbReference>
<comment type="subcellular location">
    <subcellularLocation>
        <location evidence="1">Cytoplasm</location>
        <location evidence="1">Cytoskeleton</location>
        <location evidence="1">Cilium basal body</location>
    </subcellularLocation>
</comment>
<reference evidence="19 20" key="1">
    <citation type="submission" date="2024-01" db="EMBL/GenBank/DDBJ databases">
        <title>The genome of the rayed Mediterranean limpet Patella caerulea (Linnaeus, 1758).</title>
        <authorList>
            <person name="Anh-Thu Weber A."/>
            <person name="Halstead-Nussloch G."/>
        </authorList>
    </citation>
    <scope>NUCLEOTIDE SEQUENCE [LARGE SCALE GENOMIC DNA]</scope>
    <source>
        <strain evidence="19">AATW-2023a</strain>
        <tissue evidence="19">Whole specimen</tissue>
    </source>
</reference>
<evidence type="ECO:0000256" key="1">
    <source>
        <dbReference type="ARBA" id="ARBA00004120"/>
    </source>
</evidence>
<keyword evidence="5" id="KW-0970">Cilium biogenesis/degradation</keyword>
<feature type="coiled-coil region" evidence="16">
    <location>
        <begin position="356"/>
        <end position="387"/>
    </location>
</feature>
<dbReference type="GO" id="GO:0042073">
    <property type="term" value="P:intraciliary transport"/>
    <property type="evidence" value="ECO:0007669"/>
    <property type="project" value="InterPro"/>
</dbReference>
<dbReference type="Proteomes" id="UP001347796">
    <property type="component" value="Unassembled WGS sequence"/>
</dbReference>
<keyword evidence="11" id="KW-0966">Cell projection</keyword>
<keyword evidence="9" id="KW-0969">Cilium</keyword>
<dbReference type="InterPro" id="IPR043016">
    <property type="entry name" value="IFT81_N_sf"/>
</dbReference>
<dbReference type="AlphaFoldDB" id="A0AAN8KIH4"/>
<evidence type="ECO:0000256" key="11">
    <source>
        <dbReference type="ARBA" id="ARBA00023273"/>
    </source>
</evidence>
<evidence type="ECO:0000313" key="19">
    <source>
        <dbReference type="EMBL" id="KAK6196057.1"/>
    </source>
</evidence>
<organism evidence="19 20">
    <name type="scientific">Patella caerulea</name>
    <name type="common">Rayed Mediterranean limpet</name>
    <dbReference type="NCBI Taxonomy" id="87958"/>
    <lineage>
        <taxon>Eukaryota</taxon>
        <taxon>Metazoa</taxon>
        <taxon>Spiralia</taxon>
        <taxon>Lophotrochozoa</taxon>
        <taxon>Mollusca</taxon>
        <taxon>Gastropoda</taxon>
        <taxon>Patellogastropoda</taxon>
        <taxon>Patelloidea</taxon>
        <taxon>Patellidae</taxon>
        <taxon>Patella</taxon>
    </lineage>
</organism>
<comment type="function">
    <text evidence="13">Component of the intraflagellar transport (IFT) complex B: together with IFT74, forms a tubulin-binding module that specifically mediates transport of tubulin within the cilium. Binds tubulin via its CH (calponin-homology)-like region. Required for ciliogenesis. Required for proper regulation of SHH signaling. Plays an important role during spermatogenesis by modulating the assembly and elongation of the sperm flagella.</text>
</comment>
<keyword evidence="6" id="KW-0744">Spermatogenesis</keyword>
<keyword evidence="4" id="KW-0221">Differentiation</keyword>
<protein>
    <recommendedName>
        <fullName evidence="14">Intraflagellar transport protein 81 homolog</fullName>
    </recommendedName>
    <alternativeName>
        <fullName evidence="15">Carnitine deficiency-associated protein expressed in ventricle 1</fullName>
    </alternativeName>
</protein>
<evidence type="ECO:0000256" key="10">
    <source>
        <dbReference type="ARBA" id="ARBA00023212"/>
    </source>
</evidence>
<dbReference type="PANTHER" id="PTHR15614">
    <property type="entry name" value="INTRAFLAGELLAR TRANSPORT PROTEIN 81 HOMOLOG"/>
    <property type="match status" value="1"/>
</dbReference>
<dbReference type="GO" id="GO:0030992">
    <property type="term" value="C:intraciliary transport particle B"/>
    <property type="evidence" value="ECO:0007669"/>
    <property type="project" value="InterPro"/>
</dbReference>
<dbReference type="PANTHER" id="PTHR15614:SF2">
    <property type="entry name" value="INTRAFLAGELLAR TRANSPORT PROTEIN 81 HOMOLOG"/>
    <property type="match status" value="1"/>
</dbReference>
<proteinExistence type="inferred from homology"/>
<comment type="similarity">
    <text evidence="12">Belongs to the IFT81 family.</text>
</comment>
<evidence type="ECO:0000256" key="3">
    <source>
        <dbReference type="ARBA" id="ARBA00022553"/>
    </source>
</evidence>
<evidence type="ECO:0000256" key="7">
    <source>
        <dbReference type="ARBA" id="ARBA00022990"/>
    </source>
</evidence>
<feature type="region of interest" description="Disordered" evidence="17">
    <location>
        <begin position="656"/>
        <end position="692"/>
    </location>
</feature>
<keyword evidence="7" id="KW-0007">Acetylation</keyword>
<sequence>MSEQLKYIIQELNKPPFNKNYNLISFDAIEQQQLLQVLSDTLSFIDPKQKVDIREETPDQTAIRIFQLLRVLKYKPPTDGGGNLSTFRSGIVQGEKPVIYPILEWILQRVPELQKRAYLAKYLVKVEIPAEIMQDEEVTGLYAQYEDLMEQFKELHKQSETLKSSSFNTSEIRKDIVNMEEEKEQLNKRIERLRRKVESHPNSQKMMNVARMLRVERDREKKIGDQKQEQQILIQHAEQRTKRMVQQLKDMQQASVGATAESLIERLEEETKTNTYLVKEKLPKDLAGKKKNVQDLQRVVSEPAMGQSDLNELQQQIQGLNAEVNELIEKRMRAGDPSDDKLSLFKQQAGIIVHKKDSVAENLRTAREEYNRFKEEANQKREQAQSAEGGEVLKGEDFKRYVNKLRSKSTFYKKKRQEVAELKAEVGTLQRTIEILQKKEDTVNAQLSHVEKKKGVSGYRETQDNLEKVSSMKSDFDDMKGKTLEDISEMVQRLHVQIQHKRSTFAPILREIRPLREAMQTQTPEYENKKAAYDRCQAGLESNMQKLEHEVRGYREEVKAEESRYHYLSGMMTIMETQQQRINEEMKAYVSSDPSEKKKTYRDMYNKKIQEQSNLGTGLREKQKSIREMHEPNLHQVKMWKDLSRLMECKRQCSSGMSGGDYGSGGGGIQMSGGPGYMDQAPNHLEEDRLVL</sequence>
<dbReference type="Gene3D" id="1.10.418.70">
    <property type="entry name" value="Intraflagellar transport protein 81, N-terminal domain"/>
    <property type="match status" value="1"/>
</dbReference>
<keyword evidence="20" id="KW-1185">Reference proteome</keyword>
<dbReference type="GO" id="GO:0015631">
    <property type="term" value="F:tubulin binding"/>
    <property type="evidence" value="ECO:0007669"/>
    <property type="project" value="InterPro"/>
</dbReference>
<evidence type="ECO:0000256" key="15">
    <source>
        <dbReference type="ARBA" id="ARBA00079903"/>
    </source>
</evidence>
<dbReference type="InterPro" id="IPR041146">
    <property type="entry name" value="IFT81_CH"/>
</dbReference>
<dbReference type="GO" id="GO:0060271">
    <property type="term" value="P:cilium assembly"/>
    <property type="evidence" value="ECO:0007669"/>
    <property type="project" value="InterPro"/>
</dbReference>
<evidence type="ECO:0000313" key="20">
    <source>
        <dbReference type="Proteomes" id="UP001347796"/>
    </source>
</evidence>
<accession>A0AAN8KIH4</accession>
<gene>
    <name evidence="19" type="ORF">SNE40_001354</name>
</gene>
<feature type="domain" description="IFT81 calponin homology" evidence="18">
    <location>
        <begin position="3"/>
        <end position="127"/>
    </location>
</feature>
<dbReference type="GO" id="GO:0030154">
    <property type="term" value="P:cell differentiation"/>
    <property type="evidence" value="ECO:0007669"/>
    <property type="project" value="UniProtKB-KW"/>
</dbReference>
<evidence type="ECO:0000256" key="14">
    <source>
        <dbReference type="ARBA" id="ARBA00073058"/>
    </source>
</evidence>
<keyword evidence="10" id="KW-0206">Cytoskeleton</keyword>
<evidence type="ECO:0000256" key="12">
    <source>
        <dbReference type="ARBA" id="ARBA00043983"/>
    </source>
</evidence>
<feature type="coiled-coil region" evidence="16">
    <location>
        <begin position="537"/>
        <end position="564"/>
    </location>
</feature>
<evidence type="ECO:0000256" key="6">
    <source>
        <dbReference type="ARBA" id="ARBA00022871"/>
    </source>
</evidence>
<keyword evidence="8 16" id="KW-0175">Coiled coil</keyword>
<dbReference type="GO" id="GO:0007283">
    <property type="term" value="P:spermatogenesis"/>
    <property type="evidence" value="ECO:0007669"/>
    <property type="project" value="UniProtKB-KW"/>
</dbReference>
<evidence type="ECO:0000256" key="5">
    <source>
        <dbReference type="ARBA" id="ARBA00022794"/>
    </source>
</evidence>
<comment type="caution">
    <text evidence="19">The sequence shown here is derived from an EMBL/GenBank/DDBJ whole genome shotgun (WGS) entry which is preliminary data.</text>
</comment>
<evidence type="ECO:0000256" key="2">
    <source>
        <dbReference type="ARBA" id="ARBA00022490"/>
    </source>
</evidence>
<feature type="compositionally biased region" description="Gly residues" evidence="17">
    <location>
        <begin position="657"/>
        <end position="676"/>
    </location>
</feature>
<keyword evidence="3" id="KW-0597">Phosphoprotein</keyword>
<evidence type="ECO:0000259" key="18">
    <source>
        <dbReference type="Pfam" id="PF18383"/>
    </source>
</evidence>
<evidence type="ECO:0000256" key="13">
    <source>
        <dbReference type="ARBA" id="ARBA00055755"/>
    </source>
</evidence>
<evidence type="ECO:0000256" key="4">
    <source>
        <dbReference type="ARBA" id="ARBA00022782"/>
    </source>
</evidence>
<evidence type="ECO:0000256" key="8">
    <source>
        <dbReference type="ARBA" id="ARBA00023054"/>
    </source>
</evidence>
<evidence type="ECO:0000256" key="17">
    <source>
        <dbReference type="SAM" id="MobiDB-lite"/>
    </source>
</evidence>
<name>A0AAN8KIH4_PATCE</name>
<dbReference type="Pfam" id="PF18383">
    <property type="entry name" value="IFT81_CH"/>
    <property type="match status" value="1"/>
</dbReference>
<evidence type="ECO:0000256" key="9">
    <source>
        <dbReference type="ARBA" id="ARBA00023069"/>
    </source>
</evidence>
<dbReference type="InterPro" id="IPR029600">
    <property type="entry name" value="IFT81"/>
</dbReference>
<feature type="coiled-coil region" evidence="16">
    <location>
        <begin position="412"/>
        <end position="453"/>
    </location>
</feature>
<dbReference type="GO" id="GO:0036064">
    <property type="term" value="C:ciliary basal body"/>
    <property type="evidence" value="ECO:0007669"/>
    <property type="project" value="TreeGrafter"/>
</dbReference>